<evidence type="ECO:0000313" key="2">
    <source>
        <dbReference type="EMBL" id="CAB5226954.1"/>
    </source>
</evidence>
<accession>A0A6J7XB47</accession>
<evidence type="ECO:0008006" key="3">
    <source>
        <dbReference type="Google" id="ProtNLM"/>
    </source>
</evidence>
<name>A0A6J7XB47_9CAUD</name>
<reference evidence="2" key="1">
    <citation type="submission" date="2020-05" db="EMBL/GenBank/DDBJ databases">
        <authorList>
            <person name="Chiriac C."/>
            <person name="Salcher M."/>
            <person name="Ghai R."/>
            <person name="Kavagutti S V."/>
        </authorList>
    </citation>
    <scope>NUCLEOTIDE SEQUENCE</scope>
</reference>
<dbReference type="EMBL" id="LR796837">
    <property type="protein sequence ID" value="CAB4169200.1"/>
    <property type="molecule type" value="Genomic_DNA"/>
</dbReference>
<proteinExistence type="predicted"/>
<evidence type="ECO:0000313" key="1">
    <source>
        <dbReference type="EMBL" id="CAB4169200.1"/>
    </source>
</evidence>
<gene>
    <name evidence="2" type="ORF">UFOVP1516_76</name>
    <name evidence="1" type="ORF">UFOVP887_59</name>
</gene>
<dbReference type="EMBL" id="LR798364">
    <property type="protein sequence ID" value="CAB5226954.1"/>
    <property type="molecule type" value="Genomic_DNA"/>
</dbReference>
<organism evidence="2">
    <name type="scientific">uncultured Caudovirales phage</name>
    <dbReference type="NCBI Taxonomy" id="2100421"/>
    <lineage>
        <taxon>Viruses</taxon>
        <taxon>Duplodnaviria</taxon>
        <taxon>Heunggongvirae</taxon>
        <taxon>Uroviricota</taxon>
        <taxon>Caudoviricetes</taxon>
        <taxon>Peduoviridae</taxon>
        <taxon>Maltschvirus</taxon>
        <taxon>Maltschvirus maltsch</taxon>
    </lineage>
</organism>
<sequence length="142" mass="15591">MGIFLKDIQQFIDSTTIKEHKIVKEIVTDIIDFPIQHSPVLSGNFVSNWLLGLDNAVPWGVTGEKNPDKNAIADRLIAKIPEDAANHNYNLVNNTSYALALEDGTGTANPGKPYSPKAPHGMLGLTKVHIPEIIRRVIARNT</sequence>
<protein>
    <recommendedName>
        <fullName evidence="3">HK97 gp10 family phage protein</fullName>
    </recommendedName>
</protein>